<evidence type="ECO:0000256" key="3">
    <source>
        <dbReference type="ARBA" id="ARBA00022741"/>
    </source>
</evidence>
<keyword evidence="4" id="KW-0418">Kinase</keyword>
<keyword evidence="5" id="KW-0067">ATP-binding</keyword>
<keyword evidence="2" id="KW-0808">Transferase</keyword>
<dbReference type="Gene3D" id="1.10.510.10">
    <property type="entry name" value="Transferase(Phosphotransferase) domain 1"/>
    <property type="match status" value="1"/>
</dbReference>
<evidence type="ECO:0000256" key="4">
    <source>
        <dbReference type="ARBA" id="ARBA00022777"/>
    </source>
</evidence>
<dbReference type="GO" id="GO:0004674">
    <property type="term" value="F:protein serine/threonine kinase activity"/>
    <property type="evidence" value="ECO:0007669"/>
    <property type="project" value="UniProtKB-KW"/>
</dbReference>
<reference evidence="8" key="2">
    <citation type="journal article" date="2007" name="PLoS Biol.">
        <title>Survey sequencing and comparative analysis of the elephant shark (Callorhinchus milii) genome.</title>
        <authorList>
            <person name="Venkatesh B."/>
            <person name="Kirkness E.F."/>
            <person name="Loh Y.H."/>
            <person name="Halpern A.L."/>
            <person name="Lee A.P."/>
            <person name="Johnson J."/>
            <person name="Dandona N."/>
            <person name="Viswanathan L.D."/>
            <person name="Tay A."/>
            <person name="Venter J.C."/>
            <person name="Strausberg R.L."/>
            <person name="Brenner S."/>
        </authorList>
    </citation>
    <scope>NUCLEOTIDE SEQUENCE [LARGE SCALE GENOMIC DNA]</scope>
</reference>
<protein>
    <recommendedName>
        <fullName evidence="6">Protein kinase domain-containing protein</fullName>
    </recommendedName>
</protein>
<dbReference type="Pfam" id="PF00069">
    <property type="entry name" value="Pkinase"/>
    <property type="match status" value="1"/>
</dbReference>
<feature type="domain" description="Protein kinase" evidence="6">
    <location>
        <begin position="1"/>
        <end position="131"/>
    </location>
</feature>
<dbReference type="InterPro" id="IPR000719">
    <property type="entry name" value="Prot_kinase_dom"/>
</dbReference>
<evidence type="ECO:0000256" key="1">
    <source>
        <dbReference type="ARBA" id="ARBA00022527"/>
    </source>
</evidence>
<dbReference type="STRING" id="7868.ENSCMIP00000010640"/>
<organism evidence="7 8">
    <name type="scientific">Callorhinchus milii</name>
    <name type="common">Ghost shark</name>
    <dbReference type="NCBI Taxonomy" id="7868"/>
    <lineage>
        <taxon>Eukaryota</taxon>
        <taxon>Metazoa</taxon>
        <taxon>Chordata</taxon>
        <taxon>Craniata</taxon>
        <taxon>Vertebrata</taxon>
        <taxon>Chondrichthyes</taxon>
        <taxon>Holocephali</taxon>
        <taxon>Chimaeriformes</taxon>
        <taxon>Callorhinchidae</taxon>
        <taxon>Callorhinchus</taxon>
    </lineage>
</organism>
<name>A0A4W3H5L5_CALMI</name>
<dbReference type="Proteomes" id="UP000314986">
    <property type="component" value="Unassembled WGS sequence"/>
</dbReference>
<evidence type="ECO:0000313" key="8">
    <source>
        <dbReference type="Proteomes" id="UP000314986"/>
    </source>
</evidence>
<accession>A0A4W3H5L5</accession>
<dbReference type="Ensembl" id="ENSCMIT00000010915.1">
    <property type="protein sequence ID" value="ENSCMIP00000010640.1"/>
    <property type="gene ID" value="ENSCMIG00000005609.1"/>
</dbReference>
<reference evidence="7" key="4">
    <citation type="submission" date="2025-08" db="UniProtKB">
        <authorList>
            <consortium name="Ensembl"/>
        </authorList>
    </citation>
    <scope>IDENTIFICATION</scope>
</reference>
<evidence type="ECO:0000259" key="6">
    <source>
        <dbReference type="PROSITE" id="PS50011"/>
    </source>
</evidence>
<evidence type="ECO:0000256" key="2">
    <source>
        <dbReference type="ARBA" id="ARBA00022679"/>
    </source>
</evidence>
<reference evidence="7" key="5">
    <citation type="submission" date="2025-09" db="UniProtKB">
        <authorList>
            <consortium name="Ensembl"/>
        </authorList>
    </citation>
    <scope>IDENTIFICATION</scope>
</reference>
<evidence type="ECO:0000256" key="5">
    <source>
        <dbReference type="ARBA" id="ARBA00022840"/>
    </source>
</evidence>
<dbReference type="SUPFAM" id="SSF56112">
    <property type="entry name" value="Protein kinase-like (PK-like)"/>
    <property type="match status" value="1"/>
</dbReference>
<dbReference type="GO" id="GO:0005524">
    <property type="term" value="F:ATP binding"/>
    <property type="evidence" value="ECO:0007669"/>
    <property type="project" value="UniProtKB-KW"/>
</dbReference>
<proteinExistence type="predicted"/>
<keyword evidence="3" id="KW-0547">Nucleotide-binding</keyword>
<keyword evidence="1" id="KW-0723">Serine/threonine-protein kinase</keyword>
<dbReference type="InParanoid" id="A0A4W3H5L5"/>
<keyword evidence="8" id="KW-1185">Reference proteome</keyword>
<dbReference type="AlphaFoldDB" id="A0A4W3H5L5"/>
<sequence>SAVSPQTFQSISEHFCQIIIILLRHANLVQYLGMCCTEQEDSIVVNLLVEHVGGSNLGAVLRARDPVPVDRLRHYATQLLSVLDYLHSNSVVHKVLSANRVLLDSHGNLRLTDYSIAKRLGTPVNDFPVTV</sequence>
<dbReference type="PANTHER" id="PTHR11584:SF369">
    <property type="entry name" value="MITOGEN-ACTIVATED PROTEIN KINASE KINASE KINASE 19-RELATED"/>
    <property type="match status" value="1"/>
</dbReference>
<dbReference type="PANTHER" id="PTHR11584">
    <property type="entry name" value="SERINE/THREONINE PROTEIN KINASE"/>
    <property type="match status" value="1"/>
</dbReference>
<dbReference type="GeneTree" id="ENSGT00940000156798"/>
<reference evidence="8" key="3">
    <citation type="journal article" date="2014" name="Nature">
        <title>Elephant shark genome provides unique insights into gnathostome evolution.</title>
        <authorList>
            <consortium name="International Elephant Shark Genome Sequencing Consortium"/>
            <person name="Venkatesh B."/>
            <person name="Lee A.P."/>
            <person name="Ravi V."/>
            <person name="Maurya A.K."/>
            <person name="Lian M.M."/>
            <person name="Swann J.B."/>
            <person name="Ohta Y."/>
            <person name="Flajnik M.F."/>
            <person name="Sutoh Y."/>
            <person name="Kasahara M."/>
            <person name="Hoon S."/>
            <person name="Gangu V."/>
            <person name="Roy S.W."/>
            <person name="Irimia M."/>
            <person name="Korzh V."/>
            <person name="Kondrychyn I."/>
            <person name="Lim Z.W."/>
            <person name="Tay B.H."/>
            <person name="Tohari S."/>
            <person name="Kong K.W."/>
            <person name="Ho S."/>
            <person name="Lorente-Galdos B."/>
            <person name="Quilez J."/>
            <person name="Marques-Bonet T."/>
            <person name="Raney B.J."/>
            <person name="Ingham P.W."/>
            <person name="Tay A."/>
            <person name="Hillier L.W."/>
            <person name="Minx P."/>
            <person name="Boehm T."/>
            <person name="Wilson R.K."/>
            <person name="Brenner S."/>
            <person name="Warren W.C."/>
        </authorList>
    </citation>
    <scope>NUCLEOTIDE SEQUENCE [LARGE SCALE GENOMIC DNA]</scope>
</reference>
<reference evidence="8" key="1">
    <citation type="journal article" date="2006" name="Science">
        <title>Ancient noncoding elements conserved in the human genome.</title>
        <authorList>
            <person name="Venkatesh B."/>
            <person name="Kirkness E.F."/>
            <person name="Loh Y.H."/>
            <person name="Halpern A.L."/>
            <person name="Lee A.P."/>
            <person name="Johnson J."/>
            <person name="Dandona N."/>
            <person name="Viswanathan L.D."/>
            <person name="Tay A."/>
            <person name="Venter J.C."/>
            <person name="Strausberg R.L."/>
            <person name="Brenner S."/>
        </authorList>
    </citation>
    <scope>NUCLEOTIDE SEQUENCE [LARGE SCALE GENOMIC DNA]</scope>
</reference>
<dbReference type="PROSITE" id="PS50011">
    <property type="entry name" value="PROTEIN_KINASE_DOM"/>
    <property type="match status" value="1"/>
</dbReference>
<evidence type="ECO:0000313" key="7">
    <source>
        <dbReference type="Ensembl" id="ENSCMIP00000010640.1"/>
    </source>
</evidence>
<dbReference type="InterPro" id="IPR011009">
    <property type="entry name" value="Kinase-like_dom_sf"/>
</dbReference>